<feature type="region of interest" description="Disordered" evidence="1">
    <location>
        <begin position="126"/>
        <end position="159"/>
    </location>
</feature>
<evidence type="ECO:0000256" key="1">
    <source>
        <dbReference type="SAM" id="MobiDB-lite"/>
    </source>
</evidence>
<gene>
    <name evidence="4" type="ORF">S03H2_57805</name>
</gene>
<proteinExistence type="predicted"/>
<dbReference type="Gene3D" id="1.10.10.1320">
    <property type="entry name" value="Anti-sigma factor, zinc-finger domain"/>
    <property type="match status" value="1"/>
</dbReference>
<keyword evidence="2" id="KW-0472">Membrane</keyword>
<dbReference type="Pfam" id="PF13490">
    <property type="entry name" value="zf-HC2"/>
    <property type="match status" value="1"/>
</dbReference>
<dbReference type="InterPro" id="IPR027383">
    <property type="entry name" value="Znf_put"/>
</dbReference>
<accession>X1JRQ1</accession>
<keyword evidence="2" id="KW-1133">Transmembrane helix</keyword>
<sequence>MTDTPSDCQQAEALFEDFLDGALSPEETRWLSAHLQQCDDCQEELWSVRLGRKGRELLVPAKDPGPALAERRGWVLAQIGEEAPRARRLHLVRRWWWVAASAAAIVLAVFLAWRATGSVEQSRTIVVEQPTTPEDELPKAVVEQEPEAPPAPEATPPVEIAKAPVERKVTEVRFFWDGVQIVWFFDSHFKP</sequence>
<dbReference type="AlphaFoldDB" id="X1JRQ1"/>
<feature type="transmembrane region" description="Helical" evidence="2">
    <location>
        <begin position="95"/>
        <end position="113"/>
    </location>
</feature>
<keyword evidence="2" id="KW-0812">Transmembrane</keyword>
<reference evidence="4" key="1">
    <citation type="journal article" date="2014" name="Front. Microbiol.">
        <title>High frequency of phylogenetically diverse reductive dehalogenase-homologous genes in deep subseafloor sedimentary metagenomes.</title>
        <authorList>
            <person name="Kawai M."/>
            <person name="Futagami T."/>
            <person name="Toyoda A."/>
            <person name="Takaki Y."/>
            <person name="Nishi S."/>
            <person name="Hori S."/>
            <person name="Arai W."/>
            <person name="Tsubouchi T."/>
            <person name="Morono Y."/>
            <person name="Uchiyama I."/>
            <person name="Ito T."/>
            <person name="Fujiyama A."/>
            <person name="Inagaki F."/>
            <person name="Takami H."/>
        </authorList>
    </citation>
    <scope>NUCLEOTIDE SEQUENCE</scope>
    <source>
        <strain evidence="4">Expedition CK06-06</strain>
    </source>
</reference>
<evidence type="ECO:0000259" key="3">
    <source>
        <dbReference type="Pfam" id="PF13490"/>
    </source>
</evidence>
<evidence type="ECO:0000256" key="2">
    <source>
        <dbReference type="SAM" id="Phobius"/>
    </source>
</evidence>
<evidence type="ECO:0000313" key="4">
    <source>
        <dbReference type="EMBL" id="GAH84105.1"/>
    </source>
</evidence>
<feature type="domain" description="Putative zinc-finger" evidence="3">
    <location>
        <begin position="8"/>
        <end position="42"/>
    </location>
</feature>
<protein>
    <recommendedName>
        <fullName evidence="3">Putative zinc-finger domain-containing protein</fullName>
    </recommendedName>
</protein>
<comment type="caution">
    <text evidence="4">The sequence shown here is derived from an EMBL/GenBank/DDBJ whole genome shotgun (WGS) entry which is preliminary data.</text>
</comment>
<dbReference type="EMBL" id="BARU01037065">
    <property type="protein sequence ID" value="GAH84105.1"/>
    <property type="molecule type" value="Genomic_DNA"/>
</dbReference>
<dbReference type="InterPro" id="IPR041916">
    <property type="entry name" value="Anti_sigma_zinc_sf"/>
</dbReference>
<organism evidence="4">
    <name type="scientific">marine sediment metagenome</name>
    <dbReference type="NCBI Taxonomy" id="412755"/>
    <lineage>
        <taxon>unclassified sequences</taxon>
        <taxon>metagenomes</taxon>
        <taxon>ecological metagenomes</taxon>
    </lineage>
</organism>
<name>X1JRQ1_9ZZZZ</name>